<sequence>MGEESRKNMSREERLAAKLRENLRRRKAQARAAGSLARDSDAANATESLPNPVRES</sequence>
<dbReference type="EMBL" id="JACICE010000001">
    <property type="protein sequence ID" value="MBB3774755.1"/>
    <property type="molecule type" value="Genomic_DNA"/>
</dbReference>
<dbReference type="RefSeq" id="WP_183363528.1">
    <property type="nucleotide sequence ID" value="NZ_BAAADZ010000002.1"/>
</dbReference>
<evidence type="ECO:0000313" key="2">
    <source>
        <dbReference type="EMBL" id="MBB3774755.1"/>
    </source>
</evidence>
<gene>
    <name evidence="2" type="ORF">FHS52_000698</name>
</gene>
<evidence type="ECO:0000256" key="1">
    <source>
        <dbReference type="SAM" id="MobiDB-lite"/>
    </source>
</evidence>
<protein>
    <recommendedName>
        <fullName evidence="4">DUF4169 family protein</fullName>
    </recommendedName>
</protein>
<name>A0ABR6HVV0_9SPHN</name>
<dbReference type="Proteomes" id="UP000548685">
    <property type="component" value="Unassembled WGS sequence"/>
</dbReference>
<reference evidence="2 3" key="1">
    <citation type="submission" date="2020-08" db="EMBL/GenBank/DDBJ databases">
        <title>Genomic Encyclopedia of Type Strains, Phase IV (KMG-IV): sequencing the most valuable type-strain genomes for metagenomic binning, comparative biology and taxonomic classification.</title>
        <authorList>
            <person name="Goeker M."/>
        </authorList>
    </citation>
    <scope>NUCLEOTIDE SEQUENCE [LARGE SCALE GENOMIC DNA]</scope>
    <source>
        <strain evidence="2 3">DSM 8510</strain>
    </source>
</reference>
<keyword evidence="3" id="KW-1185">Reference proteome</keyword>
<comment type="caution">
    <text evidence="2">The sequence shown here is derived from an EMBL/GenBank/DDBJ whole genome shotgun (WGS) entry which is preliminary data.</text>
</comment>
<organism evidence="2 3">
    <name type="scientific">Erythrobacter ramosus</name>
    <dbReference type="NCBI Taxonomy" id="35811"/>
    <lineage>
        <taxon>Bacteria</taxon>
        <taxon>Pseudomonadati</taxon>
        <taxon>Pseudomonadota</taxon>
        <taxon>Alphaproteobacteria</taxon>
        <taxon>Sphingomonadales</taxon>
        <taxon>Erythrobacteraceae</taxon>
        <taxon>Erythrobacter/Porphyrobacter group</taxon>
        <taxon>Erythrobacter</taxon>
    </lineage>
</organism>
<evidence type="ECO:0000313" key="3">
    <source>
        <dbReference type="Proteomes" id="UP000548685"/>
    </source>
</evidence>
<proteinExistence type="predicted"/>
<feature type="region of interest" description="Disordered" evidence="1">
    <location>
        <begin position="25"/>
        <end position="56"/>
    </location>
</feature>
<evidence type="ECO:0008006" key="4">
    <source>
        <dbReference type="Google" id="ProtNLM"/>
    </source>
</evidence>
<accession>A0ABR6HVV0</accession>